<dbReference type="RefSeq" id="WP_378261015.1">
    <property type="nucleotide sequence ID" value="NZ_JBHUKR010000004.1"/>
</dbReference>
<dbReference type="SUPFAM" id="SSF46689">
    <property type="entry name" value="Homeodomain-like"/>
    <property type="match status" value="1"/>
</dbReference>
<dbReference type="SUPFAM" id="SSF48498">
    <property type="entry name" value="Tetracyclin repressor-like, C-terminal domain"/>
    <property type="match status" value="1"/>
</dbReference>
<dbReference type="PANTHER" id="PTHR30055">
    <property type="entry name" value="HTH-TYPE TRANSCRIPTIONAL REGULATOR RUTR"/>
    <property type="match status" value="1"/>
</dbReference>
<name>A0ABW5FK48_9PSEU</name>
<dbReference type="InterPro" id="IPR050109">
    <property type="entry name" value="HTH-type_TetR-like_transc_reg"/>
</dbReference>
<evidence type="ECO:0000256" key="1">
    <source>
        <dbReference type="ARBA" id="ARBA00023015"/>
    </source>
</evidence>
<keyword evidence="1" id="KW-0805">Transcription regulation</keyword>
<dbReference type="Gene3D" id="1.10.357.10">
    <property type="entry name" value="Tetracycline Repressor, domain 2"/>
    <property type="match status" value="1"/>
</dbReference>
<protein>
    <submittedName>
        <fullName evidence="6">TetR/AcrR family transcriptional regulator</fullName>
    </submittedName>
</protein>
<evidence type="ECO:0000256" key="3">
    <source>
        <dbReference type="ARBA" id="ARBA00023163"/>
    </source>
</evidence>
<dbReference type="PANTHER" id="PTHR30055:SF234">
    <property type="entry name" value="HTH-TYPE TRANSCRIPTIONAL REGULATOR BETI"/>
    <property type="match status" value="1"/>
</dbReference>
<evidence type="ECO:0000256" key="4">
    <source>
        <dbReference type="PROSITE-ProRule" id="PRU00335"/>
    </source>
</evidence>
<organism evidence="6 7">
    <name type="scientific">Amycolatopsis pigmentata</name>
    <dbReference type="NCBI Taxonomy" id="450801"/>
    <lineage>
        <taxon>Bacteria</taxon>
        <taxon>Bacillati</taxon>
        <taxon>Actinomycetota</taxon>
        <taxon>Actinomycetes</taxon>
        <taxon>Pseudonocardiales</taxon>
        <taxon>Pseudonocardiaceae</taxon>
        <taxon>Amycolatopsis</taxon>
    </lineage>
</organism>
<proteinExistence type="predicted"/>
<keyword evidence="2 4" id="KW-0238">DNA-binding</keyword>
<dbReference type="InterPro" id="IPR009057">
    <property type="entry name" value="Homeodomain-like_sf"/>
</dbReference>
<evidence type="ECO:0000313" key="7">
    <source>
        <dbReference type="Proteomes" id="UP001597417"/>
    </source>
</evidence>
<comment type="caution">
    <text evidence="6">The sequence shown here is derived from an EMBL/GenBank/DDBJ whole genome shotgun (WGS) entry which is preliminary data.</text>
</comment>
<evidence type="ECO:0000313" key="6">
    <source>
        <dbReference type="EMBL" id="MFD2415321.1"/>
    </source>
</evidence>
<evidence type="ECO:0000256" key="2">
    <source>
        <dbReference type="ARBA" id="ARBA00023125"/>
    </source>
</evidence>
<dbReference type="PRINTS" id="PR00455">
    <property type="entry name" value="HTHTETR"/>
</dbReference>
<dbReference type="Proteomes" id="UP001597417">
    <property type="component" value="Unassembled WGS sequence"/>
</dbReference>
<feature type="domain" description="HTH tetR-type" evidence="5">
    <location>
        <begin position="6"/>
        <end position="66"/>
    </location>
</feature>
<accession>A0ABW5FK48</accession>
<keyword evidence="7" id="KW-1185">Reference proteome</keyword>
<reference evidence="7" key="1">
    <citation type="journal article" date="2019" name="Int. J. Syst. Evol. Microbiol.">
        <title>The Global Catalogue of Microorganisms (GCM) 10K type strain sequencing project: providing services to taxonomists for standard genome sequencing and annotation.</title>
        <authorList>
            <consortium name="The Broad Institute Genomics Platform"/>
            <consortium name="The Broad Institute Genome Sequencing Center for Infectious Disease"/>
            <person name="Wu L."/>
            <person name="Ma J."/>
        </authorList>
    </citation>
    <scope>NUCLEOTIDE SEQUENCE [LARGE SCALE GENOMIC DNA]</scope>
    <source>
        <strain evidence="7">CGMCC 4.7645</strain>
    </source>
</reference>
<evidence type="ECO:0000259" key="5">
    <source>
        <dbReference type="PROSITE" id="PS50977"/>
    </source>
</evidence>
<dbReference type="InterPro" id="IPR001647">
    <property type="entry name" value="HTH_TetR"/>
</dbReference>
<dbReference type="Pfam" id="PF21597">
    <property type="entry name" value="TetR_C_43"/>
    <property type="match status" value="1"/>
</dbReference>
<feature type="DNA-binding region" description="H-T-H motif" evidence="4">
    <location>
        <begin position="29"/>
        <end position="48"/>
    </location>
</feature>
<dbReference type="InterPro" id="IPR036271">
    <property type="entry name" value="Tet_transcr_reg_TetR-rel_C_sf"/>
</dbReference>
<dbReference type="InterPro" id="IPR049445">
    <property type="entry name" value="TetR_SbtR-like_C"/>
</dbReference>
<dbReference type="EMBL" id="JBHUKR010000004">
    <property type="protein sequence ID" value="MFD2415321.1"/>
    <property type="molecule type" value="Genomic_DNA"/>
</dbReference>
<dbReference type="Pfam" id="PF00440">
    <property type="entry name" value="TetR_N"/>
    <property type="match status" value="1"/>
</dbReference>
<keyword evidence="3" id="KW-0804">Transcription</keyword>
<gene>
    <name evidence="6" type="ORF">ACFSXZ_03155</name>
</gene>
<sequence>MRTDARRNRERLVEVARRLFTSEGGGKVPLEAIAREAGVGIGTLYRHFPTREALIESVYRAERSLLCARAAELLESQPPEKALRTWMDRFADYMATKREMADAIREMIASGTVTSAEAREELSVAVQKLLDAGAAAGTLRGDIPAQDVVVSLVGIFLACREPEQREQAGRLLDLLADGLRSPAMLTSSELEVLPSPHERRTP</sequence>
<dbReference type="PROSITE" id="PS50977">
    <property type="entry name" value="HTH_TETR_2"/>
    <property type="match status" value="1"/>
</dbReference>